<name>A0A1G7QT88_9ACTN</name>
<dbReference type="SUPFAM" id="SSF52540">
    <property type="entry name" value="P-loop containing nucleoside triphosphate hydrolases"/>
    <property type="match status" value="1"/>
</dbReference>
<dbReference type="InterPro" id="IPR050221">
    <property type="entry name" value="26S_Proteasome_ATPase"/>
</dbReference>
<dbReference type="Pfam" id="PF00004">
    <property type="entry name" value="AAA"/>
    <property type="match status" value="1"/>
</dbReference>
<dbReference type="CDD" id="cd19481">
    <property type="entry name" value="RecA-like_protease"/>
    <property type="match status" value="1"/>
</dbReference>
<dbReference type="STRING" id="504805.SAMN05421505_101116"/>
<sequence length="504" mass="54804">MDPHDARALAHALKDLVKEAHRTIDADRPEPELLRRVKGHLKADLKEIVCVTESFPAWDHASLQRGLDAYLAAREPLAEWFGVSGQNRDDDFVNMLMVAQEGWQSYDIGAVDYSTVAVGPDETMEVVTLGLVLTFAPDGTPVVFGLRNYDGGEIPQCRLEVLTASRSAGGAARDEVTRLMREHNVFRGQVLTFGWSEHRGNQLVTFLPRTEVTADQVVLPDGVLASVERHVAGIGAEAARLLSHGQHLKRGLLLHGPPGTGKTHTVRYLMGRMTESTVIVMTGSALRFISHAAALARQLQPAIVVAEDVDLVARDRSYDPEGNPLLFTLLDAMDGVGADADVTFVLTTNRAGILERALAERPGRVDLAVEVPKPDAAGRLALLRLYARELTLPDDLDELVDATEDMTASFFKELLRRAVLRALGERETVTALEREHLAEALAEMLDERQALTRSLLGGGGSTDHDDHDEDDDYEDGFEGGPVGPGLAPFPGAVIRSTSQLMGDS</sequence>
<dbReference type="AlphaFoldDB" id="A0A1G7QT88"/>
<dbReference type="InterPro" id="IPR027417">
    <property type="entry name" value="P-loop_NTPase"/>
</dbReference>
<feature type="compositionally biased region" description="Acidic residues" evidence="4">
    <location>
        <begin position="466"/>
        <end position="477"/>
    </location>
</feature>
<dbReference type="Gene3D" id="3.40.50.300">
    <property type="entry name" value="P-loop containing nucleotide triphosphate hydrolases"/>
    <property type="match status" value="1"/>
</dbReference>
<comment type="similarity">
    <text evidence="1">Belongs to the AAA ATPase family.</text>
</comment>
<evidence type="ECO:0000313" key="7">
    <source>
        <dbReference type="Proteomes" id="UP000198923"/>
    </source>
</evidence>
<feature type="domain" description="AAA+ ATPase" evidence="5">
    <location>
        <begin position="248"/>
        <end position="375"/>
    </location>
</feature>
<dbReference type="PANTHER" id="PTHR23073">
    <property type="entry name" value="26S PROTEASOME REGULATORY SUBUNIT"/>
    <property type="match status" value="1"/>
</dbReference>
<dbReference type="InterPro" id="IPR003593">
    <property type="entry name" value="AAA+_ATPase"/>
</dbReference>
<gene>
    <name evidence="6" type="ORF">SAMN05421505_101116</name>
</gene>
<feature type="region of interest" description="Disordered" evidence="4">
    <location>
        <begin position="454"/>
        <end position="504"/>
    </location>
</feature>
<accession>A0A1G7QT88</accession>
<dbReference type="Gene3D" id="1.10.8.60">
    <property type="match status" value="1"/>
</dbReference>
<reference evidence="6 7" key="1">
    <citation type="submission" date="2016-10" db="EMBL/GenBank/DDBJ databases">
        <authorList>
            <person name="de Groot N.N."/>
        </authorList>
    </citation>
    <scope>NUCLEOTIDE SEQUENCE [LARGE SCALE GENOMIC DNA]</scope>
    <source>
        <strain evidence="6 7">CPCC 201354</strain>
    </source>
</reference>
<dbReference type="RefSeq" id="WP_093167106.1">
    <property type="nucleotide sequence ID" value="NZ_FNCN01000001.1"/>
</dbReference>
<dbReference type="GO" id="GO:0016887">
    <property type="term" value="F:ATP hydrolysis activity"/>
    <property type="evidence" value="ECO:0007669"/>
    <property type="project" value="InterPro"/>
</dbReference>
<proteinExistence type="inferred from homology"/>
<dbReference type="GO" id="GO:0005524">
    <property type="term" value="F:ATP binding"/>
    <property type="evidence" value="ECO:0007669"/>
    <property type="project" value="UniProtKB-KW"/>
</dbReference>
<feature type="compositionally biased region" description="Polar residues" evidence="4">
    <location>
        <begin position="495"/>
        <end position="504"/>
    </location>
</feature>
<keyword evidence="2" id="KW-0547">Nucleotide-binding</keyword>
<keyword evidence="3" id="KW-0067">ATP-binding</keyword>
<evidence type="ECO:0000256" key="4">
    <source>
        <dbReference type="SAM" id="MobiDB-lite"/>
    </source>
</evidence>
<evidence type="ECO:0000313" key="6">
    <source>
        <dbReference type="EMBL" id="SDG01741.1"/>
    </source>
</evidence>
<evidence type="ECO:0000256" key="2">
    <source>
        <dbReference type="ARBA" id="ARBA00022741"/>
    </source>
</evidence>
<dbReference type="Proteomes" id="UP000198923">
    <property type="component" value="Unassembled WGS sequence"/>
</dbReference>
<evidence type="ECO:0000256" key="1">
    <source>
        <dbReference type="ARBA" id="ARBA00006914"/>
    </source>
</evidence>
<evidence type="ECO:0000259" key="5">
    <source>
        <dbReference type="SMART" id="SM00382"/>
    </source>
</evidence>
<dbReference type="InterPro" id="IPR003959">
    <property type="entry name" value="ATPase_AAA_core"/>
</dbReference>
<dbReference type="SMART" id="SM00382">
    <property type="entry name" value="AAA"/>
    <property type="match status" value="1"/>
</dbReference>
<protein>
    <submittedName>
        <fullName evidence="6">ATPase family associated with various cellular activities (AAA)</fullName>
    </submittedName>
</protein>
<dbReference type="EMBL" id="FNCN01000001">
    <property type="protein sequence ID" value="SDG01741.1"/>
    <property type="molecule type" value="Genomic_DNA"/>
</dbReference>
<keyword evidence="7" id="KW-1185">Reference proteome</keyword>
<organism evidence="6 7">
    <name type="scientific">Sinosporangium album</name>
    <dbReference type="NCBI Taxonomy" id="504805"/>
    <lineage>
        <taxon>Bacteria</taxon>
        <taxon>Bacillati</taxon>
        <taxon>Actinomycetota</taxon>
        <taxon>Actinomycetes</taxon>
        <taxon>Streptosporangiales</taxon>
        <taxon>Streptosporangiaceae</taxon>
        <taxon>Sinosporangium</taxon>
    </lineage>
</organism>
<evidence type="ECO:0000256" key="3">
    <source>
        <dbReference type="ARBA" id="ARBA00022840"/>
    </source>
</evidence>